<reference evidence="6 7" key="2">
    <citation type="submission" date="2019-09" db="EMBL/GenBank/DDBJ databases">
        <authorList>
            <person name="Jin C."/>
        </authorList>
    </citation>
    <scope>NUCLEOTIDE SEQUENCE [LARGE SCALE GENOMIC DNA]</scope>
    <source>
        <strain evidence="6 7">BN140041</strain>
    </source>
</reference>
<dbReference type="Proteomes" id="UP000324351">
    <property type="component" value="Unassembled WGS sequence"/>
</dbReference>
<dbReference type="PROSITE" id="PS50977">
    <property type="entry name" value="HTH_TETR_2"/>
    <property type="match status" value="1"/>
</dbReference>
<comment type="caution">
    <text evidence="6">The sequence shown here is derived from an EMBL/GenBank/DDBJ whole genome shotgun (WGS) entry which is preliminary data.</text>
</comment>
<dbReference type="InterPro" id="IPR004111">
    <property type="entry name" value="Repressor_TetR_C"/>
</dbReference>
<dbReference type="GO" id="GO:0003677">
    <property type="term" value="F:DNA binding"/>
    <property type="evidence" value="ECO:0007669"/>
    <property type="project" value="UniProtKB-UniRule"/>
</dbReference>
<name>A0A5B1M283_9ACTN</name>
<dbReference type="SUPFAM" id="SSF48498">
    <property type="entry name" value="Tetracyclin repressor-like, C-terminal domain"/>
    <property type="match status" value="1"/>
</dbReference>
<evidence type="ECO:0000259" key="5">
    <source>
        <dbReference type="PROSITE" id="PS50977"/>
    </source>
</evidence>
<evidence type="ECO:0000256" key="2">
    <source>
        <dbReference type="ARBA" id="ARBA00023125"/>
    </source>
</evidence>
<proteinExistence type="predicted"/>
<evidence type="ECO:0000256" key="3">
    <source>
        <dbReference type="ARBA" id="ARBA00023163"/>
    </source>
</evidence>
<accession>A0A5B1M283</accession>
<feature type="DNA-binding region" description="H-T-H motif" evidence="4">
    <location>
        <begin position="50"/>
        <end position="69"/>
    </location>
</feature>
<dbReference type="AlphaFoldDB" id="A0A5B1M283"/>
<keyword evidence="2 4" id="KW-0238">DNA-binding</keyword>
<dbReference type="InterPro" id="IPR036271">
    <property type="entry name" value="Tet_transcr_reg_TetR-rel_C_sf"/>
</dbReference>
<evidence type="ECO:0000313" key="6">
    <source>
        <dbReference type="EMBL" id="KAA1426726.1"/>
    </source>
</evidence>
<feature type="domain" description="HTH tetR-type" evidence="5">
    <location>
        <begin position="27"/>
        <end position="87"/>
    </location>
</feature>
<dbReference type="InterPro" id="IPR009057">
    <property type="entry name" value="Homeodomain-like_sf"/>
</dbReference>
<gene>
    <name evidence="6" type="ORF">F0U47_12175</name>
</gene>
<keyword evidence="7" id="KW-1185">Reference proteome</keyword>
<evidence type="ECO:0000313" key="7">
    <source>
        <dbReference type="Proteomes" id="UP000324351"/>
    </source>
</evidence>
<keyword evidence="1" id="KW-0805">Transcription regulation</keyword>
<evidence type="ECO:0000256" key="1">
    <source>
        <dbReference type="ARBA" id="ARBA00023015"/>
    </source>
</evidence>
<dbReference type="Gene3D" id="1.10.10.60">
    <property type="entry name" value="Homeodomain-like"/>
    <property type="match status" value="1"/>
</dbReference>
<dbReference type="SUPFAM" id="SSF46689">
    <property type="entry name" value="Homeodomain-like"/>
    <property type="match status" value="1"/>
</dbReference>
<evidence type="ECO:0000256" key="4">
    <source>
        <dbReference type="PROSITE-ProRule" id="PRU00335"/>
    </source>
</evidence>
<dbReference type="EMBL" id="VUJW01000006">
    <property type="protein sequence ID" value="KAA1426726.1"/>
    <property type="molecule type" value="Genomic_DNA"/>
</dbReference>
<reference evidence="6 7" key="1">
    <citation type="submission" date="2019-09" db="EMBL/GenBank/DDBJ databases">
        <title>Nocardioides panacisoli sp. nov., isolated from the soil of a ginseng field.</title>
        <authorList>
            <person name="Cho C."/>
        </authorList>
    </citation>
    <scope>NUCLEOTIDE SEQUENCE [LARGE SCALE GENOMIC DNA]</scope>
    <source>
        <strain evidence="6 7">BN140041</strain>
    </source>
</reference>
<dbReference type="InterPro" id="IPR001647">
    <property type="entry name" value="HTH_TetR"/>
</dbReference>
<organism evidence="6 7">
    <name type="scientific">Nocardioides antri</name>
    <dbReference type="NCBI Taxonomy" id="2607659"/>
    <lineage>
        <taxon>Bacteria</taxon>
        <taxon>Bacillati</taxon>
        <taxon>Actinomycetota</taxon>
        <taxon>Actinomycetes</taxon>
        <taxon>Propionibacteriales</taxon>
        <taxon>Nocardioidaceae</taxon>
        <taxon>Nocardioides</taxon>
    </lineage>
</organism>
<protein>
    <submittedName>
        <fullName evidence="6">TetR family transcriptional regulator</fullName>
    </submittedName>
</protein>
<sequence length="243" mass="26045">MPRPLIDLLWRDHPGAPARGSRGPRARVSTGTVVDAALGLADADGLGAVTIRRLAGELDVSTMSVYTHVNSRDDLLVLMVDAAHAQMDRPSFGRLGWRARVRRVAESNLALLGAHPWLLDITDDRAALGPGTIAKYDHELGALAPLRLDPVTWDAALTFVLDFVRSSARNLRPQPRAGELAEHWPEWGARLASYVGDDHPVARSVGAAAGEALDGVSSPAVAWEFGLARVIDGLAALAPRRSR</sequence>
<dbReference type="RefSeq" id="WP_149750757.1">
    <property type="nucleotide sequence ID" value="NZ_VUJW01000006.1"/>
</dbReference>
<dbReference type="GO" id="GO:0045892">
    <property type="term" value="P:negative regulation of DNA-templated transcription"/>
    <property type="evidence" value="ECO:0007669"/>
    <property type="project" value="InterPro"/>
</dbReference>
<dbReference type="Pfam" id="PF02909">
    <property type="entry name" value="TetR_C_1"/>
    <property type="match status" value="1"/>
</dbReference>
<dbReference type="Gene3D" id="1.10.357.10">
    <property type="entry name" value="Tetracycline Repressor, domain 2"/>
    <property type="match status" value="1"/>
</dbReference>
<keyword evidence="3" id="KW-0804">Transcription</keyword>